<protein>
    <submittedName>
        <fullName evidence="3">Uncharacterized protein</fullName>
    </submittedName>
</protein>
<name>A0ABW7HL42_9BURK</name>
<reference evidence="3 4" key="1">
    <citation type="submission" date="2024-08" db="EMBL/GenBank/DDBJ databases">
        <authorList>
            <person name="Lu H."/>
        </authorList>
    </citation>
    <scope>NUCLEOTIDE SEQUENCE [LARGE SCALE GENOMIC DNA]</scope>
    <source>
        <strain evidence="3 4">BYS78W</strain>
    </source>
</reference>
<keyword evidence="4" id="KW-1185">Reference proteome</keyword>
<dbReference type="RefSeq" id="WP_394416985.1">
    <property type="nucleotide sequence ID" value="NZ_JBIGIC010000019.1"/>
</dbReference>
<evidence type="ECO:0000313" key="4">
    <source>
        <dbReference type="Proteomes" id="UP001606134"/>
    </source>
</evidence>
<evidence type="ECO:0000313" key="3">
    <source>
        <dbReference type="EMBL" id="MFG6490177.1"/>
    </source>
</evidence>
<dbReference type="InterPro" id="IPR036444">
    <property type="entry name" value="PLipase_A2_dom_sf"/>
</dbReference>
<evidence type="ECO:0000256" key="2">
    <source>
        <dbReference type="SAM" id="SignalP"/>
    </source>
</evidence>
<proteinExistence type="predicted"/>
<dbReference type="Proteomes" id="UP001606134">
    <property type="component" value="Unassembled WGS sequence"/>
</dbReference>
<keyword evidence="2" id="KW-0732">Signal</keyword>
<feature type="signal peptide" evidence="2">
    <location>
        <begin position="1"/>
        <end position="19"/>
    </location>
</feature>
<dbReference type="EMBL" id="JBIGIC010000019">
    <property type="protein sequence ID" value="MFG6490177.1"/>
    <property type="molecule type" value="Genomic_DNA"/>
</dbReference>
<accession>A0ABW7HL42</accession>
<dbReference type="SUPFAM" id="SSF48619">
    <property type="entry name" value="Phospholipase A2, PLA2"/>
    <property type="match status" value="1"/>
</dbReference>
<feature type="chain" id="PRO_5045498866" evidence="2">
    <location>
        <begin position="20"/>
        <end position="175"/>
    </location>
</feature>
<evidence type="ECO:0000256" key="1">
    <source>
        <dbReference type="SAM" id="MobiDB-lite"/>
    </source>
</evidence>
<organism evidence="3 4">
    <name type="scientific">Pelomonas candidula</name>
    <dbReference type="NCBI Taxonomy" id="3299025"/>
    <lineage>
        <taxon>Bacteria</taxon>
        <taxon>Pseudomonadati</taxon>
        <taxon>Pseudomonadota</taxon>
        <taxon>Betaproteobacteria</taxon>
        <taxon>Burkholderiales</taxon>
        <taxon>Sphaerotilaceae</taxon>
        <taxon>Roseateles</taxon>
    </lineage>
</organism>
<comment type="caution">
    <text evidence="3">The sequence shown here is derived from an EMBL/GenBank/DDBJ whole genome shotgun (WGS) entry which is preliminary data.</text>
</comment>
<gene>
    <name evidence="3" type="ORF">ACG04R_26130</name>
</gene>
<sequence>MTRPFRRMLAALLAPVLLASCVSMTTQPARFATDGCSLFPDRALVGSADWCDCCLAHDLAYWRGGTESQRLDADRELRACVARKTGNQALAETMFVGVRAGGGPQLNTPFRWGYAWPYGRGYRALTEAESAALQTLEDDYRARNPRLQCQADPTLTRPRGPSGALAPATCQRVNG</sequence>
<dbReference type="PROSITE" id="PS51257">
    <property type="entry name" value="PROKAR_LIPOPROTEIN"/>
    <property type="match status" value="1"/>
</dbReference>
<feature type="region of interest" description="Disordered" evidence="1">
    <location>
        <begin position="147"/>
        <end position="175"/>
    </location>
</feature>